<reference evidence="3" key="1">
    <citation type="submission" date="2025-08" db="UniProtKB">
        <authorList>
            <consortium name="RefSeq"/>
        </authorList>
    </citation>
    <scope>IDENTIFICATION</scope>
</reference>
<dbReference type="Proteomes" id="UP000189703">
    <property type="component" value="Unplaced"/>
</dbReference>
<organism evidence="2 3">
    <name type="scientific">Nelumbo nucifera</name>
    <name type="common">Sacred lotus</name>
    <dbReference type="NCBI Taxonomy" id="4432"/>
    <lineage>
        <taxon>Eukaryota</taxon>
        <taxon>Viridiplantae</taxon>
        <taxon>Streptophyta</taxon>
        <taxon>Embryophyta</taxon>
        <taxon>Tracheophyta</taxon>
        <taxon>Spermatophyta</taxon>
        <taxon>Magnoliopsida</taxon>
        <taxon>Proteales</taxon>
        <taxon>Nelumbonaceae</taxon>
        <taxon>Nelumbo</taxon>
    </lineage>
</organism>
<sequence>MRFPFRFMASFFVFWTRIPPSFPILVEQRAVAPNRDCKQIQSIFHAEPTFGEVHPCSIRDRPTSSLLPLTSFSHQSIQIHKHDAIPKFAGSDVSNLFGTFVKVRQTQNSFPFGSCMNRTNIDNEDFVDFFVKNFTLKGSKGSAFL</sequence>
<evidence type="ECO:0000256" key="1">
    <source>
        <dbReference type="SAM" id="SignalP"/>
    </source>
</evidence>
<proteinExistence type="predicted"/>
<protein>
    <submittedName>
        <fullName evidence="3">Uncharacterized protein LOC104609537 isoform X1</fullName>
    </submittedName>
</protein>
<dbReference type="PANTHER" id="PTHR31490:SF1">
    <property type="entry name" value="ENDO-1,4-BETA-XYLANASE 1"/>
    <property type="match status" value="1"/>
</dbReference>
<feature type="chain" id="PRO_5010573889" evidence="1">
    <location>
        <begin position="24"/>
        <end position="145"/>
    </location>
</feature>
<keyword evidence="2" id="KW-1185">Reference proteome</keyword>
<dbReference type="AlphaFoldDB" id="A0A1U8B0F8"/>
<keyword evidence="1" id="KW-0732">Signal</keyword>
<dbReference type="InterPro" id="IPR044846">
    <property type="entry name" value="GH10"/>
</dbReference>
<feature type="signal peptide" evidence="1">
    <location>
        <begin position="1"/>
        <end position="23"/>
    </location>
</feature>
<evidence type="ECO:0000313" key="2">
    <source>
        <dbReference type="Proteomes" id="UP000189703"/>
    </source>
</evidence>
<dbReference type="PANTHER" id="PTHR31490">
    <property type="entry name" value="GLYCOSYL HYDROLASE"/>
    <property type="match status" value="1"/>
</dbReference>
<evidence type="ECO:0000313" key="3">
    <source>
        <dbReference type="RefSeq" id="XP_010274172.1"/>
    </source>
</evidence>
<gene>
    <name evidence="3" type="primary">LOC104609537</name>
</gene>
<dbReference type="KEGG" id="nnu:104609537"/>
<dbReference type="InParanoid" id="A0A1U8B0F8"/>
<accession>A0A1U8B0F8</accession>
<name>A0A1U8B0F8_NELNU</name>
<dbReference type="RefSeq" id="XP_010274172.1">
    <property type="nucleotide sequence ID" value="XM_010275870.2"/>
</dbReference>
<dbReference type="GO" id="GO:0005975">
    <property type="term" value="P:carbohydrate metabolic process"/>
    <property type="evidence" value="ECO:0007669"/>
    <property type="project" value="InterPro"/>
</dbReference>
<dbReference type="STRING" id="4432.A0A1U8B0F8"/>
<dbReference type="GO" id="GO:0004553">
    <property type="term" value="F:hydrolase activity, hydrolyzing O-glycosyl compounds"/>
    <property type="evidence" value="ECO:0007669"/>
    <property type="project" value="InterPro"/>
</dbReference>
<dbReference type="GeneID" id="104609537"/>